<dbReference type="AlphaFoldDB" id="V2UE40"/>
<dbReference type="NCBIfam" id="NF047637">
    <property type="entry name" value="lipo_CC0125"/>
    <property type="match status" value="1"/>
</dbReference>
<name>V2UE40_9GAMM</name>
<dbReference type="HOGENOM" id="CLU_1458319_0_0_6"/>
<evidence type="ECO:0008006" key="4">
    <source>
        <dbReference type="Google" id="ProtNLM"/>
    </source>
</evidence>
<reference evidence="2 3" key="1">
    <citation type="submission" date="2013-10" db="EMBL/GenBank/DDBJ databases">
        <title>The Genome Sequence of Acinetobacter brisouii CIP 110357.</title>
        <authorList>
            <consortium name="The Broad Institute Genomics Platform"/>
            <consortium name="The Broad Institute Genome Sequencing Center for Infectious Disease"/>
            <person name="Cerqueira G."/>
            <person name="Feldgarden M."/>
            <person name="Courvalin P."/>
            <person name="Grillot-Courvalin C."/>
            <person name="Clermont D."/>
            <person name="Rocha E."/>
            <person name="Yoon E.-J."/>
            <person name="Nemec A."/>
            <person name="Young S.K."/>
            <person name="Zeng Q."/>
            <person name="Gargeya S."/>
            <person name="Fitzgerald M."/>
            <person name="Abouelleil A."/>
            <person name="Alvarado L."/>
            <person name="Berlin A.M."/>
            <person name="Chapman S.B."/>
            <person name="Gainer-Dewar J."/>
            <person name="Goldberg J."/>
            <person name="Gnerre S."/>
            <person name="Griggs A."/>
            <person name="Gujja S."/>
            <person name="Hansen M."/>
            <person name="Howarth C."/>
            <person name="Imamovic A."/>
            <person name="Ireland A."/>
            <person name="Larimer J."/>
            <person name="McCowan C."/>
            <person name="Murphy C."/>
            <person name="Pearson M."/>
            <person name="Poon T.W."/>
            <person name="Priest M."/>
            <person name="Roberts A."/>
            <person name="Saif S."/>
            <person name="Shea T."/>
            <person name="Sykes S."/>
            <person name="Wortman J."/>
            <person name="Nusbaum C."/>
            <person name="Birren B."/>
        </authorList>
    </citation>
    <scope>NUCLEOTIDE SEQUENCE [LARGE SCALE GENOMIC DNA]</scope>
    <source>
        <strain evidence="2 3">CIP 110357</strain>
    </source>
</reference>
<dbReference type="OrthoDB" id="6712352at2"/>
<evidence type="ECO:0000313" key="2">
    <source>
        <dbReference type="EMBL" id="ESK47141.1"/>
    </source>
</evidence>
<dbReference type="PROSITE" id="PS51257">
    <property type="entry name" value="PROKAR_LIPOPROTEIN"/>
    <property type="match status" value="1"/>
</dbReference>
<accession>V2UE40</accession>
<dbReference type="PATRIC" id="fig|1341683.3.peg.2986"/>
<feature type="signal peptide" evidence="1">
    <location>
        <begin position="1"/>
        <end position="18"/>
    </location>
</feature>
<protein>
    <recommendedName>
        <fullName evidence="4">DUF4136 domain-containing protein</fullName>
    </recommendedName>
</protein>
<evidence type="ECO:0000256" key="1">
    <source>
        <dbReference type="SAM" id="SignalP"/>
    </source>
</evidence>
<keyword evidence="3" id="KW-1185">Reference proteome</keyword>
<dbReference type="EMBL" id="AYEU01000016">
    <property type="protein sequence ID" value="ESK47141.1"/>
    <property type="molecule type" value="Genomic_DNA"/>
</dbReference>
<gene>
    <name evidence="2" type="ORF">P255_03024</name>
</gene>
<evidence type="ECO:0000313" key="3">
    <source>
        <dbReference type="Proteomes" id="UP000018418"/>
    </source>
</evidence>
<proteinExistence type="predicted"/>
<dbReference type="Proteomes" id="UP000018418">
    <property type="component" value="Unassembled WGS sequence"/>
</dbReference>
<dbReference type="STRING" id="396323.VH98_06305"/>
<dbReference type="RefSeq" id="WP_004903033.1">
    <property type="nucleotide sequence ID" value="NZ_BBTI01000021.1"/>
</dbReference>
<sequence>MNKLIPCLSLSLALGLSACSTLPSKPRTFDQLGQFSSYPLNNQTYRIGFKAKSDLSYGTAEEIALVKAAQTTVKNGFHYFKVLNDPSNRTQQPPRKAVVYPDPMFYPYSFRHPGFYDPWYNMPQVVTIDPVEVSYTIECYKDQKNTPSDAFDAFLILKSIGQKYGVSSTGDVLLPATPPH</sequence>
<comment type="caution">
    <text evidence="2">The sequence shown here is derived from an EMBL/GenBank/DDBJ whole genome shotgun (WGS) entry which is preliminary data.</text>
</comment>
<organism evidence="2 3">
    <name type="scientific">Acinetobacter brisouii CIP 110357</name>
    <dbReference type="NCBI Taxonomy" id="1341683"/>
    <lineage>
        <taxon>Bacteria</taxon>
        <taxon>Pseudomonadati</taxon>
        <taxon>Pseudomonadota</taxon>
        <taxon>Gammaproteobacteria</taxon>
        <taxon>Moraxellales</taxon>
        <taxon>Moraxellaceae</taxon>
        <taxon>Acinetobacter</taxon>
    </lineage>
</organism>
<feature type="chain" id="PRO_5004709981" description="DUF4136 domain-containing protein" evidence="1">
    <location>
        <begin position="19"/>
        <end position="180"/>
    </location>
</feature>
<keyword evidence="1" id="KW-0732">Signal</keyword>